<proteinExistence type="predicted"/>
<comment type="caution">
    <text evidence="3">The sequence shown here is derived from an EMBL/GenBank/DDBJ whole genome shotgun (WGS) entry which is preliminary data.</text>
</comment>
<dbReference type="InterPro" id="IPR050491">
    <property type="entry name" value="AmpC-like"/>
</dbReference>
<dbReference type="InterPro" id="IPR012338">
    <property type="entry name" value="Beta-lactam/transpept-like"/>
</dbReference>
<dbReference type="SUPFAM" id="SSF56601">
    <property type="entry name" value="beta-lactamase/transpeptidase-like"/>
    <property type="match status" value="1"/>
</dbReference>
<reference evidence="3" key="2">
    <citation type="submission" date="2020-09" db="EMBL/GenBank/DDBJ databases">
        <authorList>
            <person name="Sun Q."/>
            <person name="Kim S."/>
        </authorList>
    </citation>
    <scope>NUCLEOTIDE SEQUENCE</scope>
    <source>
        <strain evidence="3">KCTC 22164</strain>
    </source>
</reference>
<evidence type="ECO:0000313" key="4">
    <source>
        <dbReference type="Proteomes" id="UP000631300"/>
    </source>
</evidence>
<keyword evidence="4" id="KW-1185">Reference proteome</keyword>
<feature type="signal peptide" evidence="1">
    <location>
        <begin position="1"/>
        <end position="20"/>
    </location>
</feature>
<dbReference type="AlphaFoldDB" id="A0A918N0R7"/>
<feature type="chain" id="PRO_5036826395" evidence="1">
    <location>
        <begin position="21"/>
        <end position="445"/>
    </location>
</feature>
<dbReference type="RefSeq" id="WP_189407234.1">
    <property type="nucleotide sequence ID" value="NZ_BMXP01000007.1"/>
</dbReference>
<name>A0A918N0R7_9ALTE</name>
<keyword evidence="3" id="KW-0121">Carboxypeptidase</keyword>
<protein>
    <submittedName>
        <fullName evidence="3">D-Ala-D-Ala carboxypeptidase</fullName>
    </submittedName>
</protein>
<evidence type="ECO:0000313" key="3">
    <source>
        <dbReference type="EMBL" id="GGW90995.1"/>
    </source>
</evidence>
<reference evidence="3" key="1">
    <citation type="journal article" date="2014" name="Int. J. Syst. Evol. Microbiol.">
        <title>Complete genome sequence of Corynebacterium casei LMG S-19264T (=DSM 44701T), isolated from a smear-ripened cheese.</title>
        <authorList>
            <consortium name="US DOE Joint Genome Institute (JGI-PGF)"/>
            <person name="Walter F."/>
            <person name="Albersmeier A."/>
            <person name="Kalinowski J."/>
            <person name="Ruckert C."/>
        </authorList>
    </citation>
    <scope>NUCLEOTIDE SEQUENCE</scope>
    <source>
        <strain evidence="3">KCTC 22164</strain>
    </source>
</reference>
<evidence type="ECO:0000256" key="1">
    <source>
        <dbReference type="SAM" id="SignalP"/>
    </source>
</evidence>
<dbReference type="EMBL" id="BMXP01000007">
    <property type="protein sequence ID" value="GGW90995.1"/>
    <property type="molecule type" value="Genomic_DNA"/>
</dbReference>
<feature type="domain" description="Beta-lactamase-related" evidence="2">
    <location>
        <begin position="39"/>
        <end position="327"/>
    </location>
</feature>
<dbReference type="GO" id="GO:0004180">
    <property type="term" value="F:carboxypeptidase activity"/>
    <property type="evidence" value="ECO:0007669"/>
    <property type="project" value="UniProtKB-KW"/>
</dbReference>
<keyword evidence="3" id="KW-0378">Hydrolase</keyword>
<sequence>MKTRLFALLCFFVCTASAQAFDRARLDQYLETLEANDKAMLSLAIVKNGKPVYQKATGVAHAGEEQNATIHTQYRIGSITKVFTATMIFQLIDEEALSLDTTLATFYPEVKNAGDITVAMLLSHRSGIHNFTDTPDYRDYMTQAKSRSEMIKLIESLGSDFSPGSQAKYSNSGYVLLGFIIEAITQDTYASQLKKRITRPLNLANTGYGRAMDDSNTAARSYTYQDQQWSPAPVTDLSIPGGAGAVVSTPTDVAIFLSALLNGKLTSGASLTKMREMNQGFGHGLLQFPFYDKVAYGHNGGIDGFQSMSAVIDGDDVAFAVTANGMNYSINEISVAVLSMYYGRPYELPDFDQSAISLSVEDLSQYEGVYSSQQLPLNITMRVKEGQLTAQATGQQPIPLTPYSAREFRFEPAGIVILFDDYDDGIDHSAFTLKQAGGSYPFSRE</sequence>
<dbReference type="PANTHER" id="PTHR46825">
    <property type="entry name" value="D-ALANYL-D-ALANINE-CARBOXYPEPTIDASE/ENDOPEPTIDASE AMPH"/>
    <property type="match status" value="1"/>
</dbReference>
<dbReference type="Pfam" id="PF00144">
    <property type="entry name" value="Beta-lactamase"/>
    <property type="match status" value="1"/>
</dbReference>
<keyword evidence="1" id="KW-0732">Signal</keyword>
<dbReference type="Proteomes" id="UP000631300">
    <property type="component" value="Unassembled WGS sequence"/>
</dbReference>
<organism evidence="3 4">
    <name type="scientific">Alteromonas halophila</name>
    <dbReference type="NCBI Taxonomy" id="516698"/>
    <lineage>
        <taxon>Bacteria</taxon>
        <taxon>Pseudomonadati</taxon>
        <taxon>Pseudomonadota</taxon>
        <taxon>Gammaproteobacteria</taxon>
        <taxon>Alteromonadales</taxon>
        <taxon>Alteromonadaceae</taxon>
        <taxon>Alteromonas/Salinimonas group</taxon>
        <taxon>Alteromonas</taxon>
    </lineage>
</organism>
<evidence type="ECO:0000259" key="2">
    <source>
        <dbReference type="Pfam" id="PF00144"/>
    </source>
</evidence>
<dbReference type="Gene3D" id="3.40.710.10">
    <property type="entry name" value="DD-peptidase/beta-lactamase superfamily"/>
    <property type="match status" value="1"/>
</dbReference>
<keyword evidence="3" id="KW-0645">Protease</keyword>
<gene>
    <name evidence="3" type="ORF">GCM10007391_26640</name>
</gene>
<dbReference type="PANTHER" id="PTHR46825:SF7">
    <property type="entry name" value="D-ALANYL-D-ALANINE CARBOXYPEPTIDASE"/>
    <property type="match status" value="1"/>
</dbReference>
<accession>A0A918N0R7</accession>
<dbReference type="InterPro" id="IPR001466">
    <property type="entry name" value="Beta-lactam-related"/>
</dbReference>